<evidence type="ECO:0000313" key="1">
    <source>
        <dbReference type="EMBL" id="MDN7246988.1"/>
    </source>
</evidence>
<dbReference type="Proteomes" id="UP001172142">
    <property type="component" value="Unassembled WGS sequence"/>
</dbReference>
<gene>
    <name evidence="1" type="ORF">QWY13_16015</name>
</gene>
<dbReference type="Pfam" id="PF07485">
    <property type="entry name" value="DUF1529"/>
    <property type="match status" value="1"/>
</dbReference>
<comment type="caution">
    <text evidence="1">The sequence shown here is derived from an EMBL/GenBank/DDBJ whole genome shotgun (WGS) entry which is preliminary data.</text>
</comment>
<keyword evidence="2" id="KW-1185">Reference proteome</keyword>
<organism evidence="1 2">
    <name type="scientific">Planococcus shenhongbingii</name>
    <dbReference type="NCBI Taxonomy" id="3058398"/>
    <lineage>
        <taxon>Bacteria</taxon>
        <taxon>Bacillati</taxon>
        <taxon>Bacillota</taxon>
        <taxon>Bacilli</taxon>
        <taxon>Bacillales</taxon>
        <taxon>Caryophanaceae</taxon>
        <taxon>Planococcus</taxon>
    </lineage>
</organism>
<protein>
    <submittedName>
        <fullName evidence="1">DUF1259 domain-containing protein</fullName>
    </submittedName>
</protein>
<evidence type="ECO:0000313" key="2">
    <source>
        <dbReference type="Proteomes" id="UP001172142"/>
    </source>
</evidence>
<name>A0ABT8NGG9_9BACL</name>
<sequence length="140" mass="16061">MQLVETVAEKVGHLLDAEVEGNSDKYIIKKNRTLQICTENVCFTCTLELDIFFKRMHGNGIAFNKAEILLLPEELKAFNSALIEHEITFPTSFRQWQVENPHIIAVNIESMEPPENFAARLASALQVIDNKEFQLDRTWV</sequence>
<accession>A0ABT8NGG9</accession>
<reference evidence="1 2" key="1">
    <citation type="submission" date="2023-07" db="EMBL/GenBank/DDBJ databases">
        <title>Novel species in genus Planococcus.</title>
        <authorList>
            <person name="Ning S."/>
        </authorList>
    </citation>
    <scope>NUCLEOTIDE SEQUENCE [LARGE SCALE GENOMIC DNA]</scope>
    <source>
        <strain evidence="1 2">N017</strain>
    </source>
</reference>
<dbReference type="RefSeq" id="WP_301857323.1">
    <property type="nucleotide sequence ID" value="NZ_JAUJWU010000005.1"/>
</dbReference>
<dbReference type="InterPro" id="IPR011094">
    <property type="entry name" value="Uncharacterised_LppY/LpqO"/>
</dbReference>
<dbReference type="EMBL" id="JAUJWU010000005">
    <property type="protein sequence ID" value="MDN7246988.1"/>
    <property type="molecule type" value="Genomic_DNA"/>
</dbReference>
<proteinExistence type="predicted"/>